<protein>
    <submittedName>
        <fullName evidence="1">Uncharacterized protein</fullName>
    </submittedName>
</protein>
<reference evidence="1 2" key="1">
    <citation type="submission" date="2019-06" db="EMBL/GenBank/DDBJ databases">
        <title>Sequencing the genomes of 1000 actinobacteria strains.</title>
        <authorList>
            <person name="Klenk H.-P."/>
        </authorList>
    </citation>
    <scope>NUCLEOTIDE SEQUENCE [LARGE SCALE GENOMIC DNA]</scope>
    <source>
        <strain evidence="1 2">DSM 24683</strain>
    </source>
</reference>
<comment type="caution">
    <text evidence="1">The sequence shown here is derived from an EMBL/GenBank/DDBJ whole genome shotgun (WGS) entry which is preliminary data.</text>
</comment>
<dbReference type="RefSeq" id="WP_145813883.1">
    <property type="nucleotide sequence ID" value="NZ_VIVK01000002.1"/>
</dbReference>
<gene>
    <name evidence="1" type="ORF">FB561_6579</name>
</gene>
<evidence type="ECO:0000313" key="2">
    <source>
        <dbReference type="Proteomes" id="UP000318380"/>
    </source>
</evidence>
<keyword evidence="2" id="KW-1185">Reference proteome</keyword>
<accession>A0A561B857</accession>
<dbReference type="AlphaFoldDB" id="A0A561B857"/>
<proteinExistence type="predicted"/>
<evidence type="ECO:0000313" key="1">
    <source>
        <dbReference type="EMBL" id="TWD75141.1"/>
    </source>
</evidence>
<name>A0A561B857_9ACTN</name>
<sequence>MKHGKRFAAGELTPFALWGGGGYHQEVVGVPVDCFERSIDTSAVLLPDVVDPVVVAVQVRGMTVGHLPGEVVELYRDCFAELAERGQVAQVPCRIRVEDSRVRVRIALGPPHLCLPLNQRPPVPYLQLPDGPAIQVTGEDECMAAIDPFLGGAGEGHVYATLHEAAVDLVEIRVDGHRVGQLTDRASGDLLPAIRHLEPHGLTAVATAKIRGNHLRAEITLYCATADQLPADWIAAADALVPLAPLAGLGFASIGVVPRKPGITFVPAPGWPPAPIGWEPPPGWLPDPEWPPAPPDWKFWALDQS</sequence>
<dbReference type="Proteomes" id="UP000318380">
    <property type="component" value="Unassembled WGS sequence"/>
</dbReference>
<dbReference type="OrthoDB" id="9812156at2"/>
<organism evidence="1 2">
    <name type="scientific">Kribbella amoyensis</name>
    <dbReference type="NCBI Taxonomy" id="996641"/>
    <lineage>
        <taxon>Bacteria</taxon>
        <taxon>Bacillati</taxon>
        <taxon>Actinomycetota</taxon>
        <taxon>Actinomycetes</taxon>
        <taxon>Propionibacteriales</taxon>
        <taxon>Kribbellaceae</taxon>
        <taxon>Kribbella</taxon>
    </lineage>
</organism>
<dbReference type="EMBL" id="VIVK01000002">
    <property type="protein sequence ID" value="TWD75141.1"/>
    <property type="molecule type" value="Genomic_DNA"/>
</dbReference>